<dbReference type="InterPro" id="IPR006119">
    <property type="entry name" value="Resolv_N"/>
</dbReference>
<dbReference type="GO" id="GO:0000150">
    <property type="term" value="F:DNA strand exchange activity"/>
    <property type="evidence" value="ECO:0007669"/>
    <property type="project" value="InterPro"/>
</dbReference>
<dbReference type="PANTHER" id="PTHR30461:SF23">
    <property type="entry name" value="DNA RECOMBINASE-RELATED"/>
    <property type="match status" value="1"/>
</dbReference>
<evidence type="ECO:0000313" key="2">
    <source>
        <dbReference type="EMBL" id="QDS35522.1"/>
    </source>
</evidence>
<dbReference type="SMART" id="SM00857">
    <property type="entry name" value="Resolvase"/>
    <property type="match status" value="1"/>
</dbReference>
<dbReference type="Proteomes" id="UP000317713">
    <property type="component" value="Chromosome"/>
</dbReference>
<dbReference type="RefSeq" id="WP_144617149.1">
    <property type="nucleotide sequence ID" value="NZ_CP042161.1"/>
</dbReference>
<organism evidence="2 3">
    <name type="scientific">Brevibacillus brevis</name>
    <name type="common">Bacillus brevis</name>
    <dbReference type="NCBI Taxonomy" id="1393"/>
    <lineage>
        <taxon>Bacteria</taxon>
        <taxon>Bacillati</taxon>
        <taxon>Bacillota</taxon>
        <taxon>Bacilli</taxon>
        <taxon>Bacillales</taxon>
        <taxon>Paenibacillaceae</taxon>
        <taxon>Brevibacillus</taxon>
    </lineage>
</organism>
<dbReference type="SUPFAM" id="SSF53041">
    <property type="entry name" value="Resolvase-like"/>
    <property type="match status" value="1"/>
</dbReference>
<name>A0A517I9H5_BREBE</name>
<sequence length="99" mass="11740">MYRVSIKSQVEQNDIPMQKNSCHEFIQNNEWKLVREYTEKGISGFKKSLKQRDDIQRIIIDAREGLFDILLVFMFDRLGRKEDETPFIVEGLSRMGIEV</sequence>
<dbReference type="GO" id="GO:0003677">
    <property type="term" value="F:DNA binding"/>
    <property type="evidence" value="ECO:0007669"/>
    <property type="project" value="InterPro"/>
</dbReference>
<dbReference type="InterPro" id="IPR036162">
    <property type="entry name" value="Resolvase-like_N_sf"/>
</dbReference>
<dbReference type="Pfam" id="PF00239">
    <property type="entry name" value="Resolvase"/>
    <property type="match status" value="1"/>
</dbReference>
<gene>
    <name evidence="2" type="ORF">FPS98_16735</name>
</gene>
<dbReference type="InterPro" id="IPR050639">
    <property type="entry name" value="SSR_resolvase"/>
</dbReference>
<dbReference type="CDD" id="cd00338">
    <property type="entry name" value="Ser_Recombinase"/>
    <property type="match status" value="1"/>
</dbReference>
<proteinExistence type="predicted"/>
<feature type="domain" description="Resolvase/invertase-type recombinase catalytic" evidence="1">
    <location>
        <begin position="1"/>
        <end position="99"/>
    </location>
</feature>
<evidence type="ECO:0000259" key="1">
    <source>
        <dbReference type="PROSITE" id="PS51736"/>
    </source>
</evidence>
<dbReference type="EMBL" id="CP042161">
    <property type="protein sequence ID" value="QDS35522.1"/>
    <property type="molecule type" value="Genomic_DNA"/>
</dbReference>
<protein>
    <submittedName>
        <fullName evidence="2">Recombinase family protein</fullName>
    </submittedName>
</protein>
<dbReference type="AlphaFoldDB" id="A0A517I9H5"/>
<dbReference type="PROSITE" id="PS51736">
    <property type="entry name" value="RECOMBINASES_3"/>
    <property type="match status" value="1"/>
</dbReference>
<accession>A0A517I9H5</accession>
<evidence type="ECO:0000313" key="3">
    <source>
        <dbReference type="Proteomes" id="UP000317713"/>
    </source>
</evidence>
<reference evidence="2 3" key="1">
    <citation type="submission" date="2019-07" db="EMBL/GenBank/DDBJ databases">
        <title>Characterization of Brevibacillus brevis HK544, as a potential biocontrol agent.</title>
        <authorList>
            <person name="Kim H."/>
        </authorList>
    </citation>
    <scope>NUCLEOTIDE SEQUENCE [LARGE SCALE GENOMIC DNA]</scope>
    <source>
        <strain evidence="2 3">HK544</strain>
    </source>
</reference>
<dbReference type="PANTHER" id="PTHR30461">
    <property type="entry name" value="DNA-INVERTASE FROM LAMBDOID PROPHAGE"/>
    <property type="match status" value="1"/>
</dbReference>
<dbReference type="Gene3D" id="3.40.50.1390">
    <property type="entry name" value="Resolvase, N-terminal catalytic domain"/>
    <property type="match status" value="1"/>
</dbReference>